<sequence>MEGEFVDIKSGNSSQTGEDCALSVAPSSIQPISITNGMHFTSATLALYQVQAYALSTMKSVKIQRRGGVDSRIVCSGAANGGSCPFFVQLYKRRTGMWAISSMCLAHMDCVSVAKPTTKQIAQLPTFVSAVNADNTLSASALIALVSSRDGISLVGQERSVYRAKRMVMDLTLKGLKKSYQLIEPYFDAFKKMNPGSTAIMERDDQVQSAVWSQNRNQRVLGIDCSHSKCQYYGGQQMHLVGRDGNMQNVTIAFALVPSEDIPSYTWFFDILDSHPIDIRGIPIFCDRSKAMLSVADSRGLNLKYCTAHIARNFIHEHSNVKEQHKLLVWGLQACYTDSEYKSRLSWIEKELGSKAMTYLKNIPPERWITIMSRTYKRSQAAAKWLSEGRSMTPAAMKVYESESKEIGKYHVDPSSDDVYFVYNQQPSMQVRRRVTISKKTIVHVDLWINTVYHAGISSAS</sequence>
<keyword evidence="2" id="KW-1185">Reference proteome</keyword>
<dbReference type="PANTHER" id="PTHR31973">
    <property type="entry name" value="POLYPROTEIN, PUTATIVE-RELATED"/>
    <property type="match status" value="1"/>
</dbReference>
<accession>A0A2P4XI90</accession>
<reference evidence="1 2" key="1">
    <citation type="journal article" date="2017" name="Genome Biol. Evol.">
        <title>Phytophthora megakarya and P. palmivora, closely related causal agents of cacao black pod rot, underwent increases in genome sizes and gene numbers by different mechanisms.</title>
        <authorList>
            <person name="Ali S.S."/>
            <person name="Shao J."/>
            <person name="Lary D.J."/>
            <person name="Kronmiller B."/>
            <person name="Shen D."/>
            <person name="Strem M.D."/>
            <person name="Amoako-Attah I."/>
            <person name="Akrofi A.Y."/>
            <person name="Begoude B.A."/>
            <person name="Ten Hoopen G.M."/>
            <person name="Coulibaly K."/>
            <person name="Kebe B.I."/>
            <person name="Melnick R.L."/>
            <person name="Guiltinan M.J."/>
            <person name="Tyler B.M."/>
            <person name="Meinhardt L.W."/>
            <person name="Bailey B.A."/>
        </authorList>
    </citation>
    <scope>NUCLEOTIDE SEQUENCE [LARGE SCALE GENOMIC DNA]</scope>
    <source>
        <strain evidence="2">sbr112.9</strain>
    </source>
</reference>
<organism evidence="1 2">
    <name type="scientific">Phytophthora palmivora</name>
    <dbReference type="NCBI Taxonomy" id="4796"/>
    <lineage>
        <taxon>Eukaryota</taxon>
        <taxon>Sar</taxon>
        <taxon>Stramenopiles</taxon>
        <taxon>Oomycota</taxon>
        <taxon>Peronosporomycetes</taxon>
        <taxon>Peronosporales</taxon>
        <taxon>Peronosporaceae</taxon>
        <taxon>Phytophthora</taxon>
    </lineage>
</organism>
<comment type="caution">
    <text evidence="1">The sequence shown here is derived from an EMBL/GenBank/DDBJ whole genome shotgun (WGS) entry which is preliminary data.</text>
</comment>
<protein>
    <submittedName>
        <fullName evidence="1">Mutatorlike Transposase</fullName>
    </submittedName>
</protein>
<evidence type="ECO:0000313" key="1">
    <source>
        <dbReference type="EMBL" id="POM65269.1"/>
    </source>
</evidence>
<dbReference type="EMBL" id="NCKW01010375">
    <property type="protein sequence ID" value="POM65269.1"/>
    <property type="molecule type" value="Genomic_DNA"/>
</dbReference>
<name>A0A2P4XI90_9STRA</name>
<gene>
    <name evidence="1" type="ORF">PHPALM_19042</name>
</gene>
<dbReference type="AlphaFoldDB" id="A0A2P4XI90"/>
<evidence type="ECO:0000313" key="2">
    <source>
        <dbReference type="Proteomes" id="UP000237271"/>
    </source>
</evidence>
<proteinExistence type="predicted"/>
<dbReference type="Proteomes" id="UP000237271">
    <property type="component" value="Unassembled WGS sequence"/>
</dbReference>
<dbReference type="PANTHER" id="PTHR31973:SF187">
    <property type="entry name" value="MUTATOR TRANSPOSASE MUDRA PROTEIN"/>
    <property type="match status" value="1"/>
</dbReference>
<dbReference type="OrthoDB" id="129627at2759"/>